<dbReference type="InterPro" id="IPR052160">
    <property type="entry name" value="Gypsy_RT_Integrase-like"/>
</dbReference>
<feature type="domain" description="Integrase catalytic" evidence="1">
    <location>
        <begin position="54"/>
        <end position="119"/>
    </location>
</feature>
<dbReference type="Gene3D" id="3.30.420.10">
    <property type="entry name" value="Ribonuclease H-like superfamily/Ribonuclease H"/>
    <property type="match status" value="1"/>
</dbReference>
<gene>
    <name evidence="2" type="ORF">ACH5RR_026006</name>
</gene>
<evidence type="ECO:0000259" key="1">
    <source>
        <dbReference type="PROSITE" id="PS50994"/>
    </source>
</evidence>
<sequence>MFKDSQKFVLKCDECQRVGNISRKYEMSLNGINELEVFDASKIDFMGPFATPTNEAKVVTIFLQKNIFSRFGVPRAIINDGGSHFNNSHFEALMTKYGVKHKVSLAYHPQTSDQVEVLN</sequence>
<evidence type="ECO:0000313" key="2">
    <source>
        <dbReference type="EMBL" id="KAL3513289.1"/>
    </source>
</evidence>
<dbReference type="PANTHER" id="PTHR47266">
    <property type="entry name" value="ENDONUCLEASE-RELATED"/>
    <property type="match status" value="1"/>
</dbReference>
<dbReference type="AlphaFoldDB" id="A0ABD2Z2D2"/>
<evidence type="ECO:0000313" key="3">
    <source>
        <dbReference type="Proteomes" id="UP001630127"/>
    </source>
</evidence>
<protein>
    <recommendedName>
        <fullName evidence="1">Integrase catalytic domain-containing protein</fullName>
    </recommendedName>
</protein>
<dbReference type="PROSITE" id="PS50994">
    <property type="entry name" value="INTEGRASE"/>
    <property type="match status" value="1"/>
</dbReference>
<dbReference type="Proteomes" id="UP001630127">
    <property type="component" value="Unassembled WGS sequence"/>
</dbReference>
<accession>A0ABD2Z2D2</accession>
<organism evidence="2 3">
    <name type="scientific">Cinchona calisaya</name>
    <dbReference type="NCBI Taxonomy" id="153742"/>
    <lineage>
        <taxon>Eukaryota</taxon>
        <taxon>Viridiplantae</taxon>
        <taxon>Streptophyta</taxon>
        <taxon>Embryophyta</taxon>
        <taxon>Tracheophyta</taxon>
        <taxon>Spermatophyta</taxon>
        <taxon>Magnoliopsida</taxon>
        <taxon>eudicotyledons</taxon>
        <taxon>Gunneridae</taxon>
        <taxon>Pentapetalae</taxon>
        <taxon>asterids</taxon>
        <taxon>lamiids</taxon>
        <taxon>Gentianales</taxon>
        <taxon>Rubiaceae</taxon>
        <taxon>Cinchonoideae</taxon>
        <taxon>Cinchoneae</taxon>
        <taxon>Cinchona</taxon>
    </lineage>
</organism>
<dbReference type="EMBL" id="JBJUIK010000011">
    <property type="protein sequence ID" value="KAL3513289.1"/>
    <property type="molecule type" value="Genomic_DNA"/>
</dbReference>
<name>A0ABD2Z2D2_9GENT</name>
<reference evidence="2 3" key="1">
    <citation type="submission" date="2024-11" db="EMBL/GenBank/DDBJ databases">
        <title>A near-complete genome assembly of Cinchona calisaya.</title>
        <authorList>
            <person name="Lian D.C."/>
            <person name="Zhao X.W."/>
            <person name="Wei L."/>
        </authorList>
    </citation>
    <scope>NUCLEOTIDE SEQUENCE [LARGE SCALE GENOMIC DNA]</scope>
    <source>
        <tissue evidence="2">Nenye</tissue>
    </source>
</reference>
<dbReference type="InterPro" id="IPR012337">
    <property type="entry name" value="RNaseH-like_sf"/>
</dbReference>
<keyword evidence="3" id="KW-1185">Reference proteome</keyword>
<comment type="caution">
    <text evidence="2">The sequence shown here is derived from an EMBL/GenBank/DDBJ whole genome shotgun (WGS) entry which is preliminary data.</text>
</comment>
<dbReference type="InterPro" id="IPR001584">
    <property type="entry name" value="Integrase_cat-core"/>
</dbReference>
<dbReference type="SUPFAM" id="SSF53098">
    <property type="entry name" value="Ribonuclease H-like"/>
    <property type="match status" value="1"/>
</dbReference>
<dbReference type="InterPro" id="IPR036397">
    <property type="entry name" value="RNaseH_sf"/>
</dbReference>
<proteinExistence type="predicted"/>